<evidence type="ECO:0000313" key="4">
    <source>
        <dbReference type="EMBL" id="QDL32105.1"/>
    </source>
</evidence>
<reference evidence="4 5" key="1">
    <citation type="submission" date="2018-11" db="EMBL/GenBank/DDBJ databases">
        <title>The first complete genome of Serratia liquefaciens isolated from metalophyte plant revel distinctness adaptive mechanisms in an extreme habitat.</title>
        <authorList>
            <person name="Caneschi W.L."/>
            <person name="Sanchez A.B."/>
            <person name="Felestrino E.B."/>
            <person name="Assis R.A.B."/>
            <person name="Lemes C.G.C."/>
            <person name="Cordeiro I.F."/>
            <person name="Fonseca N.P."/>
            <person name="Villa M."/>
            <person name="Vieira I.T."/>
            <person name="Moraes L.A."/>
            <person name="Kamino L.H.Y."/>
            <person name="do Carmo F."/>
            <person name="Garcia C.M."/>
            <person name="Almeida N.F."/>
            <person name="Silva R.S."/>
            <person name="Ferro J.A."/>
            <person name="Ferro M.I.T."/>
            <person name="Varani A.M."/>
            <person name="Ferreira R.M."/>
            <person name="dos Santos V.L."/>
            <person name="Silva U.C."/>
            <person name="Setubal J.C."/>
            <person name="Moreira L.M."/>
        </authorList>
    </citation>
    <scope>NUCLEOTIDE SEQUENCE [LARGE SCALE GENOMIC DNA]</scope>
    <source>
        <strain evidence="4 5">FG3</strain>
    </source>
</reference>
<name>A0A515CVA7_SERLI</name>
<evidence type="ECO:0000313" key="5">
    <source>
        <dbReference type="Proteomes" id="UP000317572"/>
    </source>
</evidence>
<dbReference type="PROSITE" id="PS50949">
    <property type="entry name" value="HTH_GNTR"/>
    <property type="match status" value="1"/>
</dbReference>
<dbReference type="AlphaFoldDB" id="A0A515CVA7"/>
<keyword evidence="1" id="KW-0805">Transcription regulation</keyword>
<dbReference type="SMART" id="SM00895">
    <property type="entry name" value="FCD"/>
    <property type="match status" value="1"/>
</dbReference>
<keyword evidence="3" id="KW-0804">Transcription</keyword>
<accession>A0A515CVA7</accession>
<sequence length="246" mass="27492">MNSKQTENLQLQNGTFKSLSGAAVALIRRRIINGEYSPGSKLVIGNIAGELDISPGLVREALSRLVTEGLVTAHEQRGFRASEVSLSELKDITANRQLIETHALRLAIANGDAEWEAGIIAAFHRLTRCPRMDDEDHSANWSQLHYSFHRSLLMACNSPWMLRFSDLLFDQSERYRRLRFGYELEGMDAPRDVDGEHQAIMDAVLARDADRAVELLSQHYQSTVQRIINQADSTIFNGAAASPEAK</sequence>
<evidence type="ECO:0000256" key="1">
    <source>
        <dbReference type="ARBA" id="ARBA00023015"/>
    </source>
</evidence>
<dbReference type="InterPro" id="IPR008920">
    <property type="entry name" value="TF_FadR/GntR_C"/>
</dbReference>
<dbReference type="GO" id="GO:0003700">
    <property type="term" value="F:DNA-binding transcription factor activity"/>
    <property type="evidence" value="ECO:0007669"/>
    <property type="project" value="InterPro"/>
</dbReference>
<dbReference type="Pfam" id="PF07729">
    <property type="entry name" value="FCD"/>
    <property type="match status" value="1"/>
</dbReference>
<dbReference type="PANTHER" id="PTHR43537:SF20">
    <property type="entry name" value="HTH-TYPE TRANSCRIPTIONAL REPRESSOR GLAR"/>
    <property type="match status" value="1"/>
</dbReference>
<dbReference type="PANTHER" id="PTHR43537">
    <property type="entry name" value="TRANSCRIPTIONAL REGULATOR, GNTR FAMILY"/>
    <property type="match status" value="1"/>
</dbReference>
<dbReference type="InterPro" id="IPR036390">
    <property type="entry name" value="WH_DNA-bd_sf"/>
</dbReference>
<dbReference type="InterPro" id="IPR036388">
    <property type="entry name" value="WH-like_DNA-bd_sf"/>
</dbReference>
<dbReference type="SUPFAM" id="SSF46785">
    <property type="entry name" value="Winged helix' DNA-binding domain"/>
    <property type="match status" value="1"/>
</dbReference>
<dbReference type="Gene3D" id="1.10.10.10">
    <property type="entry name" value="Winged helix-like DNA-binding domain superfamily/Winged helix DNA-binding domain"/>
    <property type="match status" value="1"/>
</dbReference>
<dbReference type="Pfam" id="PF00392">
    <property type="entry name" value="GntR"/>
    <property type="match status" value="1"/>
</dbReference>
<gene>
    <name evidence="4" type="ORF">EGO53_10005</name>
</gene>
<evidence type="ECO:0000256" key="2">
    <source>
        <dbReference type="ARBA" id="ARBA00023125"/>
    </source>
</evidence>
<dbReference type="InterPro" id="IPR000524">
    <property type="entry name" value="Tscrpt_reg_HTH_GntR"/>
</dbReference>
<dbReference type="RefSeq" id="WP_020826893.1">
    <property type="nucleotide sequence ID" value="NZ_CADDTP010000009.1"/>
</dbReference>
<proteinExistence type="predicted"/>
<dbReference type="Gene3D" id="1.20.120.530">
    <property type="entry name" value="GntR ligand-binding domain-like"/>
    <property type="match status" value="1"/>
</dbReference>
<evidence type="ECO:0000256" key="3">
    <source>
        <dbReference type="ARBA" id="ARBA00023163"/>
    </source>
</evidence>
<dbReference type="Proteomes" id="UP000317572">
    <property type="component" value="Chromosome"/>
</dbReference>
<organism evidence="4 5">
    <name type="scientific">Serratia liquefaciens</name>
    <dbReference type="NCBI Taxonomy" id="614"/>
    <lineage>
        <taxon>Bacteria</taxon>
        <taxon>Pseudomonadati</taxon>
        <taxon>Pseudomonadota</taxon>
        <taxon>Gammaproteobacteria</taxon>
        <taxon>Enterobacterales</taxon>
        <taxon>Yersiniaceae</taxon>
        <taxon>Serratia</taxon>
    </lineage>
</organism>
<protein>
    <submittedName>
        <fullName evidence="4">FCD domain-containing protein</fullName>
    </submittedName>
</protein>
<dbReference type="SUPFAM" id="SSF48008">
    <property type="entry name" value="GntR ligand-binding domain-like"/>
    <property type="match status" value="1"/>
</dbReference>
<dbReference type="EMBL" id="CP033893">
    <property type="protein sequence ID" value="QDL32105.1"/>
    <property type="molecule type" value="Genomic_DNA"/>
</dbReference>
<keyword evidence="2" id="KW-0238">DNA-binding</keyword>
<dbReference type="GO" id="GO:0003677">
    <property type="term" value="F:DNA binding"/>
    <property type="evidence" value="ECO:0007669"/>
    <property type="project" value="UniProtKB-KW"/>
</dbReference>
<dbReference type="InterPro" id="IPR011711">
    <property type="entry name" value="GntR_C"/>
</dbReference>
<dbReference type="SMART" id="SM00345">
    <property type="entry name" value="HTH_GNTR"/>
    <property type="match status" value="1"/>
</dbReference>
<dbReference type="GeneID" id="29904252"/>
<dbReference type="STRING" id="614.XJ20_11480"/>